<dbReference type="Gene3D" id="3.40.50.720">
    <property type="entry name" value="NAD(P)-binding Rossmann-like Domain"/>
    <property type="match status" value="1"/>
</dbReference>
<keyword evidence="2" id="KW-0521">NADP</keyword>
<dbReference type="InterPro" id="IPR051122">
    <property type="entry name" value="SDR_DHRS6-like"/>
</dbReference>
<dbReference type="InterPro" id="IPR036291">
    <property type="entry name" value="NAD(P)-bd_dom_sf"/>
</dbReference>
<name>A0ABP9RS34_9ACTN</name>
<reference evidence="5" key="1">
    <citation type="journal article" date="2019" name="Int. J. Syst. Evol. Microbiol.">
        <title>The Global Catalogue of Microorganisms (GCM) 10K type strain sequencing project: providing services to taxonomists for standard genome sequencing and annotation.</title>
        <authorList>
            <consortium name="The Broad Institute Genomics Platform"/>
            <consortium name="The Broad Institute Genome Sequencing Center for Infectious Disease"/>
            <person name="Wu L."/>
            <person name="Ma J."/>
        </authorList>
    </citation>
    <scope>NUCLEOTIDE SEQUENCE [LARGE SCALE GENOMIC DNA]</scope>
    <source>
        <strain evidence="5">JCM 18304</strain>
    </source>
</reference>
<comment type="caution">
    <text evidence="4">The sequence shown here is derived from an EMBL/GenBank/DDBJ whole genome shotgun (WGS) entry which is preliminary data.</text>
</comment>
<comment type="similarity">
    <text evidence="1">Belongs to the short-chain dehydrogenases/reductases (SDR) family.</text>
</comment>
<dbReference type="InterPro" id="IPR057571">
    <property type="entry name" value="SDR_PhqE-like"/>
</dbReference>
<proteinExistence type="inferred from homology"/>
<dbReference type="Pfam" id="PF23441">
    <property type="entry name" value="SDR"/>
    <property type="match status" value="1"/>
</dbReference>
<dbReference type="PRINTS" id="PR00081">
    <property type="entry name" value="GDHRDH"/>
</dbReference>
<organism evidence="4 5">
    <name type="scientific">Rugosimonospora acidiphila</name>
    <dbReference type="NCBI Taxonomy" id="556531"/>
    <lineage>
        <taxon>Bacteria</taxon>
        <taxon>Bacillati</taxon>
        <taxon>Actinomycetota</taxon>
        <taxon>Actinomycetes</taxon>
        <taxon>Micromonosporales</taxon>
        <taxon>Micromonosporaceae</taxon>
        <taxon>Rugosimonospora</taxon>
    </lineage>
</organism>
<dbReference type="PANTHER" id="PTHR43477">
    <property type="entry name" value="DIHYDROANTICAPSIN 7-DEHYDROGENASE"/>
    <property type="match status" value="1"/>
</dbReference>
<evidence type="ECO:0000313" key="4">
    <source>
        <dbReference type="EMBL" id="GAA5184325.1"/>
    </source>
</evidence>
<evidence type="ECO:0000256" key="1">
    <source>
        <dbReference type="ARBA" id="ARBA00006484"/>
    </source>
</evidence>
<evidence type="ECO:0000256" key="3">
    <source>
        <dbReference type="ARBA" id="ARBA00023002"/>
    </source>
</evidence>
<sequence>MTVANQRVVLLGGTSGLGFAVAELLAAQGAELVLASSSQARVDEAVAKLPGGTTGYAVDLRSEEAIARLFETIGEFDHLVYTAGEALSLLPVDGMDLDVAREFFGLRFFSVLTAVKHAAKRIRPGGSITLTTGSAGERPSPGWSVAASICGAISSLTKALAVELAPIRVNAVAPGVVRSPMWASLGAEAREAYFTQVSDATLVKRVGETEQVAQTYAYLIDQPFSSGTVVAVDGGTLLV</sequence>
<dbReference type="EMBL" id="BAABJQ010000006">
    <property type="protein sequence ID" value="GAA5184325.1"/>
    <property type="molecule type" value="Genomic_DNA"/>
</dbReference>
<evidence type="ECO:0000313" key="5">
    <source>
        <dbReference type="Proteomes" id="UP001501570"/>
    </source>
</evidence>
<dbReference type="PANTHER" id="PTHR43477:SF1">
    <property type="entry name" value="DIHYDROANTICAPSIN 7-DEHYDROGENASE"/>
    <property type="match status" value="1"/>
</dbReference>
<gene>
    <name evidence="4" type="ORF">GCM10023322_25560</name>
</gene>
<dbReference type="RefSeq" id="WP_345629176.1">
    <property type="nucleotide sequence ID" value="NZ_BAABJQ010000006.1"/>
</dbReference>
<accession>A0ABP9RS34</accession>
<keyword evidence="5" id="KW-1185">Reference proteome</keyword>
<dbReference type="InterPro" id="IPR002347">
    <property type="entry name" value="SDR_fam"/>
</dbReference>
<evidence type="ECO:0000256" key="2">
    <source>
        <dbReference type="ARBA" id="ARBA00022857"/>
    </source>
</evidence>
<dbReference type="SUPFAM" id="SSF51735">
    <property type="entry name" value="NAD(P)-binding Rossmann-fold domains"/>
    <property type="match status" value="1"/>
</dbReference>
<keyword evidence="3" id="KW-0560">Oxidoreductase</keyword>
<dbReference type="Proteomes" id="UP001501570">
    <property type="component" value="Unassembled WGS sequence"/>
</dbReference>
<protein>
    <submittedName>
        <fullName evidence="4">SDR family oxidoreductase</fullName>
    </submittedName>
</protein>